<dbReference type="RefSeq" id="WP_160773923.1">
    <property type="nucleotide sequence ID" value="NZ_WUMV01000001.1"/>
</dbReference>
<keyword evidence="1" id="KW-1133">Transmembrane helix</keyword>
<proteinExistence type="predicted"/>
<keyword evidence="1" id="KW-0812">Transmembrane</keyword>
<dbReference type="InterPro" id="IPR003399">
    <property type="entry name" value="Mce/MlaD"/>
</dbReference>
<dbReference type="EMBL" id="WUMV01000001">
    <property type="protein sequence ID" value="MXN63685.1"/>
    <property type="molecule type" value="Genomic_DNA"/>
</dbReference>
<evidence type="ECO:0000256" key="1">
    <source>
        <dbReference type="SAM" id="Phobius"/>
    </source>
</evidence>
<name>A0A7X3LRC4_9HYPH</name>
<dbReference type="Gene3D" id="1.10.287.950">
    <property type="entry name" value="Methyl-accepting chemotaxis protein"/>
    <property type="match status" value="1"/>
</dbReference>
<keyword evidence="1" id="KW-0472">Membrane</keyword>
<reference evidence="3 4" key="1">
    <citation type="submission" date="2019-12" db="EMBL/GenBank/DDBJ databases">
        <authorList>
            <person name="Li M."/>
        </authorList>
    </citation>
    <scope>NUCLEOTIDE SEQUENCE [LARGE SCALE GENOMIC DNA]</scope>
    <source>
        <strain evidence="3 4">GBMRC 2046</strain>
    </source>
</reference>
<accession>A0A7X3LRC4</accession>
<protein>
    <submittedName>
        <fullName evidence="3">MCE family protein</fullName>
    </submittedName>
</protein>
<organism evidence="3 4">
    <name type="scientific">Stappia sediminis</name>
    <dbReference type="NCBI Taxonomy" id="2692190"/>
    <lineage>
        <taxon>Bacteria</taxon>
        <taxon>Pseudomonadati</taxon>
        <taxon>Pseudomonadota</taxon>
        <taxon>Alphaproteobacteria</taxon>
        <taxon>Hyphomicrobiales</taxon>
        <taxon>Stappiaceae</taxon>
        <taxon>Stappia</taxon>
    </lineage>
</organism>
<dbReference type="AlphaFoldDB" id="A0A7X3LRC4"/>
<evidence type="ECO:0000313" key="3">
    <source>
        <dbReference type="EMBL" id="MXN63685.1"/>
    </source>
</evidence>
<dbReference type="Pfam" id="PF02470">
    <property type="entry name" value="MlaD"/>
    <property type="match status" value="1"/>
</dbReference>
<feature type="transmembrane region" description="Helical" evidence="1">
    <location>
        <begin position="7"/>
        <end position="29"/>
    </location>
</feature>
<dbReference type="PANTHER" id="PTHR36698:SF2">
    <property type="entry name" value="MCE_MLAD DOMAIN-CONTAINING PROTEIN"/>
    <property type="match status" value="1"/>
</dbReference>
<dbReference type="PANTHER" id="PTHR36698">
    <property type="entry name" value="BLL5892 PROTEIN"/>
    <property type="match status" value="1"/>
</dbReference>
<evidence type="ECO:0000259" key="2">
    <source>
        <dbReference type="Pfam" id="PF02470"/>
    </source>
</evidence>
<keyword evidence="4" id="KW-1185">Reference proteome</keyword>
<dbReference type="Proteomes" id="UP000433101">
    <property type="component" value="Unassembled WGS sequence"/>
</dbReference>
<sequence>METRANYIAIGAFVFAIIIAAFVFIYWLGVTSNGTKSVNIKVIFPGAVTGLSTGGQVLYNGIKIGDVGALEFNPRDPKVVLATLRVNPNAPLRKDTKATLGFQGLTGVAYVELSGGTPGSPSLFETADDKEPVLYAERSAFEDIVEGARNILGKADTTLDTIEEVIAGNRDEIDQTIKNINQFSEALAKNSDGVDQFMSSVADTGEALTKLSNRLEGLVAKAETIVDAVPPEKITSIVNDTAEIATKISEASNGLSTLIADSKTAAEELQSFTAGLNESLKQVDAVLAEVKPGDVQKIVQGVSQFAEVLDNRSADIDKVVASTAATMENVEKVSKTLGDRQVQIAEFIDSAAAAGERLNSTLEEAGKIIATVNPQSVQDIVDGAASFSKVLNERRGDIDRVIASAASSMDNIEKVSKTLGDRDAQIGQIVDNAALVEEKLVQSLDEANRVLSAVNSDEVARIIASLDTLTSDVAGKTQTISTAIDDAGKAAANIRSFTGDIEGRKPDIDQIITNVNELSKNLNAASVRIQGVIDKVDGMVAGDGEGFVSEATKAAAAIRKAADILQENIGPIANGLNKFATRGSADFSAAMGQLNRTLVEIQRAVANIDRDPSRVIFGGSDTPTFGGARRR</sequence>
<gene>
    <name evidence="3" type="ORF">GR183_02110</name>
</gene>
<feature type="domain" description="Mce/MlaD" evidence="2">
    <location>
        <begin position="40"/>
        <end position="116"/>
    </location>
</feature>
<comment type="caution">
    <text evidence="3">The sequence shown here is derived from an EMBL/GenBank/DDBJ whole genome shotgun (WGS) entry which is preliminary data.</text>
</comment>
<evidence type="ECO:0000313" key="4">
    <source>
        <dbReference type="Proteomes" id="UP000433101"/>
    </source>
</evidence>